<protein>
    <recommendedName>
        <fullName evidence="3">Kinesin light chain</fullName>
    </recommendedName>
</protein>
<keyword evidence="2" id="KW-1185">Reference proteome</keyword>
<accession>A0A3N4JDE2</accession>
<gene>
    <name evidence="1" type="ORF">L873DRAFT_1653109</name>
</gene>
<organism evidence="1 2">
    <name type="scientific">Choiromyces venosus 120613-1</name>
    <dbReference type="NCBI Taxonomy" id="1336337"/>
    <lineage>
        <taxon>Eukaryota</taxon>
        <taxon>Fungi</taxon>
        <taxon>Dikarya</taxon>
        <taxon>Ascomycota</taxon>
        <taxon>Pezizomycotina</taxon>
        <taxon>Pezizomycetes</taxon>
        <taxon>Pezizales</taxon>
        <taxon>Tuberaceae</taxon>
        <taxon>Choiromyces</taxon>
    </lineage>
</organism>
<dbReference type="OrthoDB" id="5986190at2759"/>
<dbReference type="AlphaFoldDB" id="A0A3N4JDE2"/>
<dbReference type="Gene3D" id="1.25.40.10">
    <property type="entry name" value="Tetratricopeptide repeat domain"/>
    <property type="match status" value="1"/>
</dbReference>
<evidence type="ECO:0000313" key="2">
    <source>
        <dbReference type="Proteomes" id="UP000276215"/>
    </source>
</evidence>
<name>A0A3N4JDE2_9PEZI</name>
<evidence type="ECO:0000313" key="1">
    <source>
        <dbReference type="EMBL" id="RPA96283.1"/>
    </source>
</evidence>
<sequence length="58" mass="6638">EITLGLEHDKVYKTLNHLAGLYEKQRKYREAEEAYVAVCTGFSKTLGEQHPTTLESIQ</sequence>
<dbReference type="EMBL" id="ML120416">
    <property type="protein sequence ID" value="RPA96283.1"/>
    <property type="molecule type" value="Genomic_DNA"/>
</dbReference>
<dbReference type="Pfam" id="PF13374">
    <property type="entry name" value="TPR_10"/>
    <property type="match status" value="1"/>
</dbReference>
<reference evidence="1 2" key="1">
    <citation type="journal article" date="2018" name="Nat. Ecol. Evol.">
        <title>Pezizomycetes genomes reveal the molecular basis of ectomycorrhizal truffle lifestyle.</title>
        <authorList>
            <person name="Murat C."/>
            <person name="Payen T."/>
            <person name="Noel B."/>
            <person name="Kuo A."/>
            <person name="Morin E."/>
            <person name="Chen J."/>
            <person name="Kohler A."/>
            <person name="Krizsan K."/>
            <person name="Balestrini R."/>
            <person name="Da Silva C."/>
            <person name="Montanini B."/>
            <person name="Hainaut M."/>
            <person name="Levati E."/>
            <person name="Barry K.W."/>
            <person name="Belfiori B."/>
            <person name="Cichocki N."/>
            <person name="Clum A."/>
            <person name="Dockter R.B."/>
            <person name="Fauchery L."/>
            <person name="Guy J."/>
            <person name="Iotti M."/>
            <person name="Le Tacon F."/>
            <person name="Lindquist E.A."/>
            <person name="Lipzen A."/>
            <person name="Malagnac F."/>
            <person name="Mello A."/>
            <person name="Molinier V."/>
            <person name="Miyauchi S."/>
            <person name="Poulain J."/>
            <person name="Riccioni C."/>
            <person name="Rubini A."/>
            <person name="Sitrit Y."/>
            <person name="Splivallo R."/>
            <person name="Traeger S."/>
            <person name="Wang M."/>
            <person name="Zifcakova L."/>
            <person name="Wipf D."/>
            <person name="Zambonelli A."/>
            <person name="Paolocci F."/>
            <person name="Nowrousian M."/>
            <person name="Ottonello S."/>
            <person name="Baldrian P."/>
            <person name="Spatafora J.W."/>
            <person name="Henrissat B."/>
            <person name="Nagy L.G."/>
            <person name="Aury J.M."/>
            <person name="Wincker P."/>
            <person name="Grigoriev I.V."/>
            <person name="Bonfante P."/>
            <person name="Martin F.M."/>
        </authorList>
    </citation>
    <scope>NUCLEOTIDE SEQUENCE [LARGE SCALE GENOMIC DNA]</scope>
    <source>
        <strain evidence="1 2">120613-1</strain>
    </source>
</reference>
<evidence type="ECO:0008006" key="3">
    <source>
        <dbReference type="Google" id="ProtNLM"/>
    </source>
</evidence>
<dbReference type="InterPro" id="IPR011990">
    <property type="entry name" value="TPR-like_helical_dom_sf"/>
</dbReference>
<feature type="non-terminal residue" evidence="1">
    <location>
        <position position="1"/>
    </location>
</feature>
<feature type="non-terminal residue" evidence="1">
    <location>
        <position position="58"/>
    </location>
</feature>
<dbReference type="Proteomes" id="UP000276215">
    <property type="component" value="Unassembled WGS sequence"/>
</dbReference>
<proteinExistence type="predicted"/>